<dbReference type="Pfam" id="PF00903">
    <property type="entry name" value="Glyoxalase"/>
    <property type="match status" value="1"/>
</dbReference>
<dbReference type="InterPro" id="IPR037523">
    <property type="entry name" value="VOC_core"/>
</dbReference>
<reference evidence="2 3" key="1">
    <citation type="submission" date="2018-01" db="EMBL/GenBank/DDBJ databases">
        <title>Complete genome sequence of Flavivirga eckloniae ECD14 isolated from seaweed Ecklonia cava.</title>
        <authorList>
            <person name="Lee J.H."/>
            <person name="Baik K.S."/>
            <person name="Seong C.N."/>
        </authorList>
    </citation>
    <scope>NUCLEOTIDE SEQUENCE [LARGE SCALE GENOMIC DNA]</scope>
    <source>
        <strain evidence="2 3">ECD14</strain>
    </source>
</reference>
<evidence type="ECO:0000313" key="2">
    <source>
        <dbReference type="EMBL" id="AUP77961.1"/>
    </source>
</evidence>
<dbReference type="InterPro" id="IPR004360">
    <property type="entry name" value="Glyas_Fos-R_dOase_dom"/>
</dbReference>
<feature type="domain" description="VOC" evidence="1">
    <location>
        <begin position="4"/>
        <end position="127"/>
    </location>
</feature>
<dbReference type="PANTHER" id="PTHR36503:SF1">
    <property type="entry name" value="BLR2520 PROTEIN"/>
    <property type="match status" value="1"/>
</dbReference>
<protein>
    <submittedName>
        <fullName evidence="2">Glyoxalase</fullName>
    </submittedName>
</protein>
<sequence length="143" mass="16045">MEQRLTMVGLGVDDLQVSNDFYENKFGWKKMKSSNDDISFFQLNGLLLSLYPREKLAEDAGVSPEGNGFKAFSLAFNTRTKEEVDALIETLEAKGVNIVKRPESVFWGGYSSYISDPDGNLWEIAFNPYLGLDEEGNTIEEKG</sequence>
<name>A0A2K9PLM1_9FLAO</name>
<dbReference type="EMBL" id="CP025791">
    <property type="protein sequence ID" value="AUP77961.1"/>
    <property type="molecule type" value="Genomic_DNA"/>
</dbReference>
<dbReference type="CDD" id="cd07251">
    <property type="entry name" value="VOC_like"/>
    <property type="match status" value="1"/>
</dbReference>
<dbReference type="SUPFAM" id="SSF54593">
    <property type="entry name" value="Glyoxalase/Bleomycin resistance protein/Dihydroxybiphenyl dioxygenase"/>
    <property type="match status" value="1"/>
</dbReference>
<dbReference type="AlphaFoldDB" id="A0A2K9PLM1"/>
<evidence type="ECO:0000313" key="3">
    <source>
        <dbReference type="Proteomes" id="UP000235826"/>
    </source>
</evidence>
<dbReference type="KEGG" id="fek:C1H87_04235"/>
<dbReference type="PROSITE" id="PS51819">
    <property type="entry name" value="VOC"/>
    <property type="match status" value="1"/>
</dbReference>
<accession>A0A2K9PLM1</accession>
<dbReference type="PANTHER" id="PTHR36503">
    <property type="entry name" value="BLR2520 PROTEIN"/>
    <property type="match status" value="1"/>
</dbReference>
<dbReference type="InterPro" id="IPR029068">
    <property type="entry name" value="Glyas_Bleomycin-R_OHBP_Dase"/>
</dbReference>
<dbReference type="Gene3D" id="3.10.180.10">
    <property type="entry name" value="2,3-Dihydroxybiphenyl 1,2-Dioxygenase, domain 1"/>
    <property type="match status" value="1"/>
</dbReference>
<proteinExistence type="predicted"/>
<dbReference type="OrthoDB" id="9798430at2"/>
<keyword evidence="3" id="KW-1185">Reference proteome</keyword>
<dbReference type="Proteomes" id="UP000235826">
    <property type="component" value="Chromosome"/>
</dbReference>
<gene>
    <name evidence="2" type="ORF">C1H87_04235</name>
</gene>
<evidence type="ECO:0000259" key="1">
    <source>
        <dbReference type="PROSITE" id="PS51819"/>
    </source>
</evidence>
<dbReference type="RefSeq" id="WP_102754620.1">
    <property type="nucleotide sequence ID" value="NZ_CP025791.1"/>
</dbReference>
<organism evidence="2 3">
    <name type="scientific">Flavivirga eckloniae</name>
    <dbReference type="NCBI Taxonomy" id="1803846"/>
    <lineage>
        <taxon>Bacteria</taxon>
        <taxon>Pseudomonadati</taxon>
        <taxon>Bacteroidota</taxon>
        <taxon>Flavobacteriia</taxon>
        <taxon>Flavobacteriales</taxon>
        <taxon>Flavobacteriaceae</taxon>
        <taxon>Flavivirga</taxon>
    </lineage>
</organism>